<dbReference type="OrthoDB" id="9988285at2"/>
<dbReference type="AlphaFoldDB" id="I4AMJ7"/>
<proteinExistence type="predicted"/>
<dbReference type="Proteomes" id="UP000006054">
    <property type="component" value="Chromosome"/>
</dbReference>
<dbReference type="RefSeq" id="WP_014798617.1">
    <property type="nucleotide sequence ID" value="NC_018018.1"/>
</dbReference>
<accession>I4AMJ7</accession>
<dbReference type="EMBL" id="CP003345">
    <property type="protein sequence ID" value="AFM05182.1"/>
    <property type="molecule type" value="Genomic_DNA"/>
</dbReference>
<sequence length="190" mass="22187">MKNDISTLVYSQDFIFEFLPHNSECKEVEIPTDLYEDTQMMLENVLWMSDKVDTHITDSDDFSSWVLARLWYLFKPNFDKSLNVFPTENNQYVGGQDSGSYIADGIIMNLDKNLIGNFYVCASSDYPDIRITDFAFGFSVKEALKQLSDLIWSEPNKISKCHIIIKDPEQNSKKFHYGWDGEKFFYTPYK</sequence>
<dbReference type="KEGG" id="fli:Fleli_2829"/>
<dbReference type="STRING" id="880071.Fleli_2829"/>
<keyword evidence="2" id="KW-1185">Reference proteome</keyword>
<organism evidence="1 2">
    <name type="scientific">Bernardetia litoralis (strain ATCC 23117 / DSM 6794 / NBRC 15988 / NCIMB 1366 / Fx l1 / Sio-4)</name>
    <name type="common">Flexibacter litoralis</name>
    <dbReference type="NCBI Taxonomy" id="880071"/>
    <lineage>
        <taxon>Bacteria</taxon>
        <taxon>Pseudomonadati</taxon>
        <taxon>Bacteroidota</taxon>
        <taxon>Cytophagia</taxon>
        <taxon>Cytophagales</taxon>
        <taxon>Bernardetiaceae</taxon>
        <taxon>Bernardetia</taxon>
    </lineage>
</organism>
<protein>
    <submittedName>
        <fullName evidence="1">Uncharacterized protein</fullName>
    </submittedName>
</protein>
<evidence type="ECO:0000313" key="2">
    <source>
        <dbReference type="Proteomes" id="UP000006054"/>
    </source>
</evidence>
<evidence type="ECO:0000313" key="1">
    <source>
        <dbReference type="EMBL" id="AFM05182.1"/>
    </source>
</evidence>
<dbReference type="HOGENOM" id="CLU_1426076_0_0_10"/>
<reference evidence="2" key="1">
    <citation type="submission" date="2012-06" db="EMBL/GenBank/DDBJ databases">
        <title>The complete genome of Flexibacter litoralis DSM 6794.</title>
        <authorList>
            <person name="Lucas S."/>
            <person name="Copeland A."/>
            <person name="Lapidus A."/>
            <person name="Glavina del Rio T."/>
            <person name="Dalin E."/>
            <person name="Tice H."/>
            <person name="Bruce D."/>
            <person name="Goodwin L."/>
            <person name="Pitluck S."/>
            <person name="Peters L."/>
            <person name="Ovchinnikova G."/>
            <person name="Lu M."/>
            <person name="Kyrpides N."/>
            <person name="Mavromatis K."/>
            <person name="Ivanova N."/>
            <person name="Brettin T."/>
            <person name="Detter J.C."/>
            <person name="Han C."/>
            <person name="Larimer F."/>
            <person name="Land M."/>
            <person name="Hauser L."/>
            <person name="Markowitz V."/>
            <person name="Cheng J.-F."/>
            <person name="Hugenholtz P."/>
            <person name="Woyke T."/>
            <person name="Wu D."/>
            <person name="Spring S."/>
            <person name="Lang E."/>
            <person name="Kopitz M."/>
            <person name="Brambilla E."/>
            <person name="Klenk H.-P."/>
            <person name="Eisen J.A."/>
        </authorList>
    </citation>
    <scope>NUCLEOTIDE SEQUENCE [LARGE SCALE GENOMIC DNA]</scope>
    <source>
        <strain evidence="2">ATCC 23117 / DSM 6794 / NBRC 15988 / NCIMB 1366 / Sio-4</strain>
    </source>
</reference>
<gene>
    <name evidence="1" type="ordered locus">Fleli_2829</name>
</gene>
<name>I4AMJ7_BERLS</name>